<comment type="caution">
    <text evidence="1">The sequence shown here is derived from an EMBL/GenBank/DDBJ whole genome shotgun (WGS) entry which is preliminary data.</text>
</comment>
<accession>A0A412PEU3</accession>
<gene>
    <name evidence="1" type="ORF">DWX20_04950</name>
</gene>
<dbReference type="EMBL" id="QRWX01000002">
    <property type="protein sequence ID" value="RGT56158.1"/>
    <property type="molecule type" value="Genomic_DNA"/>
</dbReference>
<proteinExistence type="predicted"/>
<dbReference type="RefSeq" id="WP_118764705.1">
    <property type="nucleotide sequence ID" value="NZ_CABJCF010000002.1"/>
</dbReference>
<evidence type="ECO:0000313" key="1">
    <source>
        <dbReference type="EMBL" id="RGT56158.1"/>
    </source>
</evidence>
<organism evidence="1 2">
    <name type="scientific">Solobacterium moorei</name>
    <dbReference type="NCBI Taxonomy" id="102148"/>
    <lineage>
        <taxon>Bacteria</taxon>
        <taxon>Bacillati</taxon>
        <taxon>Bacillota</taxon>
        <taxon>Erysipelotrichia</taxon>
        <taxon>Erysipelotrichales</taxon>
        <taxon>Erysipelotrichaceae</taxon>
        <taxon>Solobacterium</taxon>
    </lineage>
</organism>
<protein>
    <submittedName>
        <fullName evidence="1">Uncharacterized protein</fullName>
    </submittedName>
</protein>
<dbReference type="Proteomes" id="UP000284731">
    <property type="component" value="Unassembled WGS sequence"/>
</dbReference>
<sequence>MSNMNKNTTHIIFQVGQKYPSCENGIWVDFKEDTFLFVVKDDVWTSEELGRLKTSDVTVSFIQKGIIDAFVLEIFDCLEASDLPFYAKDGDTEFIEAIKSKHPFGFEIVFVNVNDEVVAVRHEVFTKEESTLLHEKLQKRLVEETDGLMFEAAYEKLISRFEPFELIEFALFTKKCSLRKN</sequence>
<dbReference type="AlphaFoldDB" id="A0A412PEU3"/>
<evidence type="ECO:0000313" key="2">
    <source>
        <dbReference type="Proteomes" id="UP000284731"/>
    </source>
</evidence>
<name>A0A412PEU3_9FIRM</name>
<reference evidence="1 2" key="1">
    <citation type="submission" date="2018-08" db="EMBL/GenBank/DDBJ databases">
        <title>A genome reference for cultivated species of the human gut microbiota.</title>
        <authorList>
            <person name="Zou Y."/>
            <person name="Xue W."/>
            <person name="Luo G."/>
        </authorList>
    </citation>
    <scope>NUCLEOTIDE SEQUENCE [LARGE SCALE GENOMIC DNA]</scope>
    <source>
        <strain evidence="1 2">AF18-46</strain>
    </source>
</reference>